<dbReference type="SUPFAM" id="SSF56349">
    <property type="entry name" value="DNA breaking-rejoining enzymes"/>
    <property type="match status" value="1"/>
</dbReference>
<dbReference type="AlphaFoldDB" id="A0A2K8UJR0"/>
<keyword evidence="3" id="KW-0238">DNA-binding</keyword>
<keyword evidence="4" id="KW-0233">DNA recombination</keyword>
<dbReference type="InterPro" id="IPR011010">
    <property type="entry name" value="DNA_brk_join_enz"/>
</dbReference>
<evidence type="ECO:0000256" key="2">
    <source>
        <dbReference type="ARBA" id="ARBA00022908"/>
    </source>
</evidence>
<name>A0A2K8UJR0_ACILW</name>
<dbReference type="GO" id="GO:0015074">
    <property type="term" value="P:DNA integration"/>
    <property type="evidence" value="ECO:0007669"/>
    <property type="project" value="UniProtKB-KW"/>
</dbReference>
<dbReference type="PROSITE" id="PS51898">
    <property type="entry name" value="TYR_RECOMBINASE"/>
    <property type="match status" value="1"/>
</dbReference>
<reference evidence="5 6" key="1">
    <citation type="submission" date="2019-11" db="EMBL/GenBank/DDBJ databases">
        <title>FDA dAtabase for Regulatory Grade micrObial Sequences (FDA-ARGOS): Supporting development and validation of Infectious Disease Dx tests.</title>
        <authorList>
            <person name="Patel R."/>
            <person name="Rucinski S."/>
            <person name="Tallon L."/>
            <person name="Sadzewicz L."/>
            <person name="Vavikolanu K."/>
            <person name="Mehta A."/>
            <person name="Aluvathingal J."/>
            <person name="Nadendla S."/>
            <person name="Nandy P."/>
            <person name="Geyer C."/>
            <person name="Yan Y."/>
            <person name="Sichtig H."/>
        </authorList>
    </citation>
    <scope>NUCLEOTIDE SEQUENCE [LARGE SCALE GENOMIC DNA]</scope>
    <source>
        <strain evidence="5 6">FDAARGOS_557</strain>
    </source>
</reference>
<protein>
    <submittedName>
        <fullName evidence="5">Tyrosine-type recombinase/integrase</fullName>
    </submittedName>
</protein>
<gene>
    <name evidence="5" type="ORF">FOB19_12045</name>
</gene>
<dbReference type="GO" id="GO:0006310">
    <property type="term" value="P:DNA recombination"/>
    <property type="evidence" value="ECO:0007669"/>
    <property type="project" value="UniProtKB-KW"/>
</dbReference>
<dbReference type="InterPro" id="IPR038488">
    <property type="entry name" value="Integrase_DNA-bd_sf"/>
</dbReference>
<dbReference type="Gene3D" id="1.10.150.130">
    <property type="match status" value="1"/>
</dbReference>
<dbReference type="PANTHER" id="PTHR30629">
    <property type="entry name" value="PROPHAGE INTEGRASE"/>
    <property type="match status" value="1"/>
</dbReference>
<dbReference type="InterPro" id="IPR002104">
    <property type="entry name" value="Integrase_catalytic"/>
</dbReference>
<accession>A0A2K8UJR0</accession>
<proteinExistence type="inferred from homology"/>
<dbReference type="Proteomes" id="UP000509126">
    <property type="component" value="Chromosome"/>
</dbReference>
<dbReference type="InterPro" id="IPR025166">
    <property type="entry name" value="Integrase_DNA_bind_dom"/>
</dbReference>
<dbReference type="PANTHER" id="PTHR30629:SF2">
    <property type="entry name" value="PROPHAGE INTEGRASE INTS-RELATED"/>
    <property type="match status" value="1"/>
</dbReference>
<evidence type="ECO:0000256" key="3">
    <source>
        <dbReference type="ARBA" id="ARBA00023125"/>
    </source>
</evidence>
<evidence type="ECO:0000256" key="1">
    <source>
        <dbReference type="ARBA" id="ARBA00008857"/>
    </source>
</evidence>
<evidence type="ECO:0000313" key="5">
    <source>
        <dbReference type="EMBL" id="QKU22062.1"/>
    </source>
</evidence>
<dbReference type="InterPro" id="IPR010998">
    <property type="entry name" value="Integrase_recombinase_N"/>
</dbReference>
<dbReference type="InterPro" id="IPR050808">
    <property type="entry name" value="Phage_Integrase"/>
</dbReference>
<organism evidence="5 6">
    <name type="scientific">Acinetobacter lwoffii</name>
    <dbReference type="NCBI Taxonomy" id="28090"/>
    <lineage>
        <taxon>Bacteria</taxon>
        <taxon>Pseudomonadati</taxon>
        <taxon>Pseudomonadota</taxon>
        <taxon>Gammaproteobacteria</taxon>
        <taxon>Moraxellales</taxon>
        <taxon>Moraxellaceae</taxon>
        <taxon>Acinetobacter</taxon>
    </lineage>
</organism>
<dbReference type="STRING" id="28090.GCA_002119785_00041"/>
<dbReference type="CDD" id="cd00801">
    <property type="entry name" value="INT_P4_C"/>
    <property type="match status" value="1"/>
</dbReference>
<dbReference type="GO" id="GO:0003677">
    <property type="term" value="F:DNA binding"/>
    <property type="evidence" value="ECO:0007669"/>
    <property type="project" value="UniProtKB-KW"/>
</dbReference>
<evidence type="ECO:0000313" key="6">
    <source>
        <dbReference type="Proteomes" id="UP000509126"/>
    </source>
</evidence>
<dbReference type="Pfam" id="PF13356">
    <property type="entry name" value="Arm-DNA-bind_3"/>
    <property type="match status" value="1"/>
</dbReference>
<keyword evidence="2" id="KW-0229">DNA integration</keyword>
<dbReference type="InterPro" id="IPR013762">
    <property type="entry name" value="Integrase-like_cat_sf"/>
</dbReference>
<sequence>MRRTELKKKGYLADTVLTALEVEMQDYRLWDSPNLYFFVKANGSKSWQFRYKKRNGKWGWKGVGAYPTIKAKEARVIASGYLKEIEAGTFLEVDKYKLSSLIESLLDKKQKKWSPKNFSKMQLSIKKHIYPEFGNRDLRTIKTMEWYEFFARLEYDLKIPAQMRKLLSFAREAYDWACIYCEYKENPVREVQGFFERHKSGNFKFVDLIELPDLLSAIRSYSSRSTAIGLELLLLLFPRPGELQQAKWEQFDFHRKIWIKPAEMMKNKKEHRVPLPDQAIILLKRLKEIQTPSPYLFPLRNDPMMAMSVDTFNEALISLGYENKQHPHGFRHLASTTLNNKFSEKYQIIESALSHVKQGTKGIYDKAEHFQERVDLMQWWADYVYSLS</sequence>
<dbReference type="Gene3D" id="3.30.160.390">
    <property type="entry name" value="Integrase, DNA-binding domain"/>
    <property type="match status" value="1"/>
</dbReference>
<dbReference type="RefSeq" id="WP_086043924.1">
    <property type="nucleotide sequence ID" value="NZ_CABIYT010000045.1"/>
</dbReference>
<dbReference type="EMBL" id="CP054803">
    <property type="protein sequence ID" value="QKU22062.1"/>
    <property type="molecule type" value="Genomic_DNA"/>
</dbReference>
<dbReference type="Pfam" id="PF00589">
    <property type="entry name" value="Phage_integrase"/>
    <property type="match status" value="1"/>
</dbReference>
<comment type="similarity">
    <text evidence="1">Belongs to the 'phage' integrase family.</text>
</comment>
<dbReference type="Gene3D" id="1.10.443.10">
    <property type="entry name" value="Intergrase catalytic core"/>
    <property type="match status" value="1"/>
</dbReference>
<evidence type="ECO:0000256" key="4">
    <source>
        <dbReference type="ARBA" id="ARBA00023172"/>
    </source>
</evidence>